<dbReference type="EMBL" id="LGFT01000017">
    <property type="protein sequence ID" value="KUK44712.1"/>
    <property type="molecule type" value="Genomic_DNA"/>
</dbReference>
<accession>A0A101IJE3</accession>
<name>A0A101IJE3_9EURY</name>
<protein>
    <submittedName>
        <fullName evidence="2">Uncharacterized protein</fullName>
    </submittedName>
</protein>
<reference evidence="2" key="1">
    <citation type="journal article" date="2015" name="MBio">
        <title>Genome-resolved metagenomic analysis reveals roles for candidate phyla and other microbial community members in biogeochemical transformations in oil reservoirs.</title>
        <authorList>
            <person name="Hu P."/>
            <person name="Tom L."/>
            <person name="Singh A."/>
            <person name="Thomas B.C."/>
            <person name="Baker B.J."/>
            <person name="Piceno Y.M."/>
            <person name="Andersen G.L."/>
            <person name="Banfield J.F."/>
        </authorList>
    </citation>
    <scope>NUCLEOTIDE SEQUENCE [LARGE SCALE GENOMIC DNA]</scope>
    <source>
        <strain evidence="2">56_747</strain>
    </source>
</reference>
<dbReference type="Proteomes" id="UP000053961">
    <property type="component" value="Unassembled WGS sequence"/>
</dbReference>
<evidence type="ECO:0000313" key="1">
    <source>
        <dbReference type="EMBL" id="KUK44712.1"/>
    </source>
</evidence>
<dbReference type="EMBL" id="LGHB01000023">
    <property type="protein sequence ID" value="KUK95955.1"/>
    <property type="molecule type" value="Genomic_DNA"/>
</dbReference>
<evidence type="ECO:0000313" key="4">
    <source>
        <dbReference type="Proteomes" id="UP000057043"/>
    </source>
</evidence>
<dbReference type="Proteomes" id="UP000057043">
    <property type="component" value="Unassembled WGS sequence"/>
</dbReference>
<dbReference type="AlphaFoldDB" id="A0A101IJE3"/>
<comment type="caution">
    <text evidence="2">The sequence shown here is derived from an EMBL/GenBank/DDBJ whole genome shotgun (WGS) entry which is preliminary data.</text>
</comment>
<gene>
    <name evidence="1" type="ORF">XD72_0886</name>
    <name evidence="2" type="ORF">XE07_1482</name>
</gene>
<evidence type="ECO:0000313" key="2">
    <source>
        <dbReference type="EMBL" id="KUK95955.1"/>
    </source>
</evidence>
<organism evidence="2 3">
    <name type="scientific">Methanothrix harundinacea</name>
    <dbReference type="NCBI Taxonomy" id="301375"/>
    <lineage>
        <taxon>Archaea</taxon>
        <taxon>Methanobacteriati</taxon>
        <taxon>Methanobacteriota</taxon>
        <taxon>Stenosarchaea group</taxon>
        <taxon>Methanomicrobia</taxon>
        <taxon>Methanotrichales</taxon>
        <taxon>Methanotrichaceae</taxon>
        <taxon>Methanothrix</taxon>
    </lineage>
</organism>
<evidence type="ECO:0000313" key="3">
    <source>
        <dbReference type="Proteomes" id="UP000053961"/>
    </source>
</evidence>
<proteinExistence type="predicted"/>
<reference evidence="3 4" key="2">
    <citation type="journal article" date="2015" name="MBio">
        <title>Genome-Resolved Metagenomic Analysis Reveals Roles for Candidate Phyla and Other Microbial Community Members in Biogeochemical Transformations in Oil Reservoirs.</title>
        <authorList>
            <person name="Hu P."/>
            <person name="Tom L."/>
            <person name="Singh A."/>
            <person name="Thomas B.C."/>
            <person name="Baker B.J."/>
            <person name="Piceno Y.M."/>
            <person name="Andersen G.L."/>
            <person name="Banfield J.F."/>
        </authorList>
    </citation>
    <scope>NUCLEOTIDE SEQUENCE [LARGE SCALE GENOMIC DNA]</scope>
    <source>
        <strain evidence="1">57_489</strain>
    </source>
</reference>
<sequence>MKSSPFWLRVLGSASRRRAFSVIRRDERLIGILLELPLVLLPPYGSSNDDQNNSRELYQGLDAQLVRIAVDGGQKEQNAPSEERIPQLAGTYISANRRSPLQVHLYLIRYFSVEKCTLQTASILSMAPRALFAISSGTTTRGSRVTREDRTFSRLVFFMSTQIASSLKG</sequence>